<dbReference type="Pfam" id="PF00232">
    <property type="entry name" value="Glyco_hydro_1"/>
    <property type="match status" value="3"/>
</dbReference>
<dbReference type="GO" id="GO:0008422">
    <property type="term" value="F:beta-glucosidase activity"/>
    <property type="evidence" value="ECO:0007669"/>
    <property type="project" value="TreeGrafter"/>
</dbReference>
<dbReference type="PANTHER" id="PTHR10353">
    <property type="entry name" value="GLYCOSYL HYDROLASE"/>
    <property type="match status" value="1"/>
</dbReference>
<comment type="similarity">
    <text evidence="1">Belongs to the glycosyl hydrolase 1 family.</text>
</comment>
<dbReference type="AlphaFoldDB" id="A0A8J5IHE6"/>
<proteinExistence type="inferred from homology"/>
<name>A0A8J5IHE6_9STRA</name>
<keyword evidence="4" id="KW-0812">Transmembrane</keyword>
<dbReference type="GO" id="GO:0005975">
    <property type="term" value="P:carbohydrate metabolic process"/>
    <property type="evidence" value="ECO:0007669"/>
    <property type="project" value="InterPro"/>
</dbReference>
<keyword evidence="2" id="KW-0378">Hydrolase</keyword>
<evidence type="ECO:0008006" key="7">
    <source>
        <dbReference type="Google" id="ProtNLM"/>
    </source>
</evidence>
<protein>
    <recommendedName>
        <fullName evidence="7">Glycoside hydrolase</fullName>
    </recommendedName>
</protein>
<sequence length="847" mass="95904">MFFEWMNFSLGLQAHQSCVSFSLAIFLHFSLNSEYHSAICRFVRTPLLPVTMAALFGSSVASASEPRCFPEKFMFGSATASYQVEGAVKEWGRTSSIWDDFCREKPGMKCANVADDFYHRYKDDVKLMVQTAQRCWYHNLIDELNANGIVPILTIYHWDLPSELQTQLEPKGWLNPEIVDHFLEYSTLLFNEYGSKVQLWTTFNEPLSFVGAGYGLGMHAPGYSGSDTQAYTASRNVLLSHGKAVQKFRELKTSDVIGDTARIGIVLVSNWYYPLDPSNERDVAAAKRAFDFDFGWFLNPIVNGDYPAVMRERAGDRLPKFTTEESALLKGSYDIFMMNHYASRAITDCDSDRSNTPCSTLLPGYPADKGVDDSHLMPGTRAGVPDRFGNNYCEMFTGYPPGYLDMIRYLHMQDTTVDILLTENGWCGNDDVDNYDQLWYFKSFIEQVHKAVVEEKIPVIGYIAWSFLDNYEWGSYGPRFGMYYVNFTEQTGSPDFYEPKPTDLARIPRPSAKWFNKVATTKCLDGWSEVSNIKAHATSSHESKTSIFGIVFGFVALAAVVIGVAVVVVYHHRRTGYEPLFIFPLCRVARSQRRASRPFSPDLGDSSTGMRILGKVHCLIQQLKFMQEHAMDDASAIKCCQEVTNVFIAKMKWSYLGFVGSMAAAMLPTSSLVAASEPRCFPRDFMFGTATAAYQVEGAYNEGGRTPSIWDEFCREQPGMLCANVADDFYHRYPDDLNLMQDVGLQSLRFSISWSCAMTWDPETRHMRPNPEGIAFYHALIDAMNVRGIVPILTIYHWDLPSALMHELTPKGWLSPEIVDHYVEYATIIFQEYGHKVDHSSEKIITI</sequence>
<dbReference type="PROSITE" id="PS00653">
    <property type="entry name" value="GLYCOSYL_HYDROL_F1_2"/>
    <property type="match status" value="2"/>
</dbReference>
<dbReference type="InterPro" id="IPR033132">
    <property type="entry name" value="GH_1_N_CS"/>
</dbReference>
<dbReference type="EMBL" id="JAENGY010001352">
    <property type="protein sequence ID" value="KAG6950051.1"/>
    <property type="molecule type" value="Genomic_DNA"/>
</dbReference>
<dbReference type="Proteomes" id="UP000709295">
    <property type="component" value="Unassembled WGS sequence"/>
</dbReference>
<evidence type="ECO:0000256" key="1">
    <source>
        <dbReference type="ARBA" id="ARBA00010838"/>
    </source>
</evidence>
<keyword evidence="4" id="KW-0472">Membrane</keyword>
<feature type="transmembrane region" description="Helical" evidence="4">
    <location>
        <begin position="547"/>
        <end position="570"/>
    </location>
</feature>
<feature type="transmembrane region" description="Helical" evidence="4">
    <location>
        <begin position="655"/>
        <end position="675"/>
    </location>
</feature>
<gene>
    <name evidence="5" type="ORF">JG688_00014348</name>
</gene>
<evidence type="ECO:0000313" key="5">
    <source>
        <dbReference type="EMBL" id="KAG6950051.1"/>
    </source>
</evidence>
<organism evidence="5 6">
    <name type="scientific">Phytophthora aleatoria</name>
    <dbReference type="NCBI Taxonomy" id="2496075"/>
    <lineage>
        <taxon>Eukaryota</taxon>
        <taxon>Sar</taxon>
        <taxon>Stramenopiles</taxon>
        <taxon>Oomycota</taxon>
        <taxon>Peronosporomycetes</taxon>
        <taxon>Peronosporales</taxon>
        <taxon>Peronosporaceae</taxon>
        <taxon>Phytophthora</taxon>
    </lineage>
</organism>
<evidence type="ECO:0000313" key="6">
    <source>
        <dbReference type="Proteomes" id="UP000709295"/>
    </source>
</evidence>
<dbReference type="FunFam" id="3.20.20.80:FF:000099">
    <property type="entry name" value="Lactase-phlorizin hydrolase, putative"/>
    <property type="match status" value="1"/>
</dbReference>
<evidence type="ECO:0000256" key="2">
    <source>
        <dbReference type="ARBA" id="ARBA00022801"/>
    </source>
</evidence>
<keyword evidence="4" id="KW-1133">Transmembrane helix</keyword>
<reference evidence="5" key="1">
    <citation type="submission" date="2021-01" db="EMBL/GenBank/DDBJ databases">
        <title>Phytophthora aleatoria, a newly-described species from Pinus radiata is distinct from Phytophthora cactorum isolates based on comparative genomics.</title>
        <authorList>
            <person name="Mcdougal R."/>
            <person name="Panda P."/>
            <person name="Williams N."/>
            <person name="Studholme D.J."/>
        </authorList>
    </citation>
    <scope>NUCLEOTIDE SEQUENCE</scope>
    <source>
        <strain evidence="5">NZFS 4037</strain>
    </source>
</reference>
<keyword evidence="6" id="KW-1185">Reference proteome</keyword>
<dbReference type="PANTHER" id="PTHR10353:SF36">
    <property type="entry name" value="LP05116P"/>
    <property type="match status" value="1"/>
</dbReference>
<comment type="caution">
    <text evidence="5">The sequence shown here is derived from an EMBL/GenBank/DDBJ whole genome shotgun (WGS) entry which is preliminary data.</text>
</comment>
<keyword evidence="3" id="KW-0326">Glycosidase</keyword>
<accession>A0A8J5IHE6</accession>
<evidence type="ECO:0000256" key="4">
    <source>
        <dbReference type="SAM" id="Phobius"/>
    </source>
</evidence>
<dbReference type="InterPro" id="IPR001360">
    <property type="entry name" value="Glyco_hydro_1"/>
</dbReference>
<evidence type="ECO:0000256" key="3">
    <source>
        <dbReference type="ARBA" id="ARBA00023295"/>
    </source>
</evidence>